<reference evidence="8 9" key="1">
    <citation type="submission" date="2015-04" db="EMBL/GenBank/DDBJ databases">
        <title>The draft genome sequence of Fusarium langsethiae, a T-2/HT-2 mycotoxin producer.</title>
        <authorList>
            <person name="Lysoe E."/>
            <person name="Divon H.H."/>
            <person name="Terzi V."/>
            <person name="Orru L."/>
            <person name="Lamontanara A."/>
            <person name="Kolseth A.-K."/>
            <person name="Frandsen R.J."/>
            <person name="Nielsen K."/>
            <person name="Thrane U."/>
        </authorList>
    </citation>
    <scope>NUCLEOTIDE SEQUENCE [LARGE SCALE GENOMIC DNA]</scope>
    <source>
        <strain evidence="8 9">Fl201059</strain>
    </source>
</reference>
<evidence type="ECO:0000259" key="7">
    <source>
        <dbReference type="PROSITE" id="PS50850"/>
    </source>
</evidence>
<protein>
    <submittedName>
        <fullName evidence="8">Alpha-glucoside permease</fullName>
    </submittedName>
</protein>
<evidence type="ECO:0000256" key="5">
    <source>
        <dbReference type="ARBA" id="ARBA00023136"/>
    </source>
</evidence>
<dbReference type="PROSITE" id="PS50850">
    <property type="entry name" value="MFS"/>
    <property type="match status" value="1"/>
</dbReference>
<feature type="non-terminal residue" evidence="8">
    <location>
        <position position="225"/>
    </location>
</feature>
<dbReference type="InterPro" id="IPR050360">
    <property type="entry name" value="MFS_Sugar_Transporters"/>
</dbReference>
<feature type="transmembrane region" description="Helical" evidence="6">
    <location>
        <begin position="160"/>
        <end position="183"/>
    </location>
</feature>
<accession>A0A0N0DAL5</accession>
<evidence type="ECO:0000313" key="9">
    <source>
        <dbReference type="Proteomes" id="UP000037904"/>
    </source>
</evidence>
<dbReference type="GO" id="GO:0016020">
    <property type="term" value="C:membrane"/>
    <property type="evidence" value="ECO:0007669"/>
    <property type="project" value="UniProtKB-SubCell"/>
</dbReference>
<comment type="subcellular location">
    <subcellularLocation>
        <location evidence="1">Membrane</location>
        <topology evidence="1">Multi-pass membrane protein</topology>
    </subcellularLocation>
</comment>
<keyword evidence="9" id="KW-1185">Reference proteome</keyword>
<keyword evidence="5 6" id="KW-0472">Membrane</keyword>
<dbReference type="EMBL" id="JXCE01001187">
    <property type="protein sequence ID" value="KPA35375.1"/>
    <property type="molecule type" value="Genomic_DNA"/>
</dbReference>
<evidence type="ECO:0000256" key="1">
    <source>
        <dbReference type="ARBA" id="ARBA00004141"/>
    </source>
</evidence>
<evidence type="ECO:0000256" key="4">
    <source>
        <dbReference type="ARBA" id="ARBA00022989"/>
    </source>
</evidence>
<dbReference type="Gene3D" id="1.20.1250.20">
    <property type="entry name" value="MFS general substrate transporter like domains"/>
    <property type="match status" value="1"/>
</dbReference>
<keyword evidence="3 6" id="KW-0812">Transmembrane</keyword>
<dbReference type="Pfam" id="PF00083">
    <property type="entry name" value="Sugar_tr"/>
    <property type="match status" value="1"/>
</dbReference>
<dbReference type="SUPFAM" id="SSF103473">
    <property type="entry name" value="MFS general substrate transporter"/>
    <property type="match status" value="1"/>
</dbReference>
<evidence type="ECO:0000313" key="8">
    <source>
        <dbReference type="EMBL" id="KPA35375.1"/>
    </source>
</evidence>
<evidence type="ECO:0000256" key="2">
    <source>
        <dbReference type="ARBA" id="ARBA00010992"/>
    </source>
</evidence>
<feature type="domain" description="Major facilitator superfamily (MFS) profile" evidence="7">
    <location>
        <begin position="113"/>
        <end position="225"/>
    </location>
</feature>
<gene>
    <name evidence="8" type="ORF">FLAG1_11926</name>
</gene>
<evidence type="ECO:0000256" key="6">
    <source>
        <dbReference type="SAM" id="Phobius"/>
    </source>
</evidence>
<dbReference type="InterPro" id="IPR020846">
    <property type="entry name" value="MFS_dom"/>
</dbReference>
<organism evidence="8 9">
    <name type="scientific">Fusarium langsethiae</name>
    <dbReference type="NCBI Taxonomy" id="179993"/>
    <lineage>
        <taxon>Eukaryota</taxon>
        <taxon>Fungi</taxon>
        <taxon>Dikarya</taxon>
        <taxon>Ascomycota</taxon>
        <taxon>Pezizomycotina</taxon>
        <taxon>Sordariomycetes</taxon>
        <taxon>Hypocreomycetidae</taxon>
        <taxon>Hypocreales</taxon>
        <taxon>Nectriaceae</taxon>
        <taxon>Fusarium</taxon>
    </lineage>
</organism>
<comment type="caution">
    <text evidence="8">The sequence shown here is derived from an EMBL/GenBank/DDBJ whole genome shotgun (WGS) entry which is preliminary data.</text>
</comment>
<dbReference type="Proteomes" id="UP000037904">
    <property type="component" value="Unassembled WGS sequence"/>
</dbReference>
<name>A0A0N0DAL5_FUSLA</name>
<dbReference type="InterPro" id="IPR005828">
    <property type="entry name" value="MFS_sugar_transport-like"/>
</dbReference>
<evidence type="ECO:0000256" key="3">
    <source>
        <dbReference type="ARBA" id="ARBA00022692"/>
    </source>
</evidence>
<proteinExistence type="inferred from homology"/>
<dbReference type="PANTHER" id="PTHR48022:SF5">
    <property type="entry name" value="ALPHA-GLUCOSIDES PERMEASE MPH2-RELATED"/>
    <property type="match status" value="1"/>
</dbReference>
<feature type="transmembrane region" description="Helical" evidence="6">
    <location>
        <begin position="195"/>
        <end position="219"/>
    </location>
</feature>
<keyword evidence="4 6" id="KW-1133">Transmembrane helix</keyword>
<sequence length="225" mass="24825">MFGSGKSTSSDNGSKDEIVLLPVQSKAGILRVTEIETKVHDPEGNQVPVVQDASTTFDLPDNHPNKNAVEILWLPRGSHSSDDTGEKVRRALNNEKDMTILGCCRQFPKAIFWSLLLFLTVVMEGYDKSLVAGFVAFPAFRRRYGELFETPTGPIYEISPLWQTALQVSAIACEVIGLLLHGWITYSIGYKKMMLISLAWMCIAVFPAFFAHNIAVLVASQALCG</sequence>
<comment type="similarity">
    <text evidence="2">Belongs to the major facilitator superfamily. Sugar transporter (TC 2.A.1.1) family.</text>
</comment>
<dbReference type="InterPro" id="IPR036259">
    <property type="entry name" value="MFS_trans_sf"/>
</dbReference>
<dbReference type="GO" id="GO:0005351">
    <property type="term" value="F:carbohydrate:proton symporter activity"/>
    <property type="evidence" value="ECO:0007669"/>
    <property type="project" value="TreeGrafter"/>
</dbReference>
<dbReference type="AlphaFoldDB" id="A0A0N0DAL5"/>
<dbReference type="PANTHER" id="PTHR48022">
    <property type="entry name" value="PLASTIDIC GLUCOSE TRANSPORTER 4"/>
    <property type="match status" value="1"/>
</dbReference>